<reference evidence="1" key="2">
    <citation type="submission" date="2025-03" db="EMBL/GenBank/DDBJ databases">
        <authorList>
            <consortium name="ELIXIR-Norway"/>
            <consortium name="Elixir Norway"/>
        </authorList>
    </citation>
    <scope>NUCLEOTIDE SEQUENCE</scope>
</reference>
<evidence type="ECO:0000313" key="1">
    <source>
        <dbReference type="EMBL" id="CAN0516334.1"/>
    </source>
</evidence>
<proteinExistence type="predicted"/>
<organism evidence="1 2">
    <name type="scientific">Rangifer tarandus platyrhynchus</name>
    <name type="common">Svalbard reindeer</name>
    <dbReference type="NCBI Taxonomy" id="3082113"/>
    <lineage>
        <taxon>Eukaryota</taxon>
        <taxon>Metazoa</taxon>
        <taxon>Chordata</taxon>
        <taxon>Craniata</taxon>
        <taxon>Vertebrata</taxon>
        <taxon>Euteleostomi</taxon>
        <taxon>Mammalia</taxon>
        <taxon>Eutheria</taxon>
        <taxon>Laurasiatheria</taxon>
        <taxon>Artiodactyla</taxon>
        <taxon>Ruminantia</taxon>
        <taxon>Pecora</taxon>
        <taxon>Cervidae</taxon>
        <taxon>Odocoileinae</taxon>
        <taxon>Rangifer</taxon>
    </lineage>
</organism>
<accession>A0AC59ZV81</accession>
<name>A0AC59ZV81_RANTA</name>
<dbReference type="EMBL" id="OX596088">
    <property type="protein sequence ID" value="CAN0516334.1"/>
    <property type="molecule type" value="Genomic_DNA"/>
</dbReference>
<reference evidence="1" key="1">
    <citation type="submission" date="2023-05" db="EMBL/GenBank/DDBJ databases">
        <authorList>
            <consortium name="ELIXIR-Norway"/>
        </authorList>
    </citation>
    <scope>NUCLEOTIDE SEQUENCE</scope>
</reference>
<protein>
    <submittedName>
        <fullName evidence="1">Uncharacterized protein</fullName>
    </submittedName>
</protein>
<evidence type="ECO:0000313" key="2">
    <source>
        <dbReference type="Proteomes" id="UP001162501"/>
    </source>
</evidence>
<sequence length="106" mass="11224">MQPGEGQGGAGARIRLLSHQGPLGFQLFGKGVPDEVSKGQGQTENLAHSQDSKLVLRQGLRCGGQTDQSGSQPSAFLAFKTLITKGSKNPVHTRGFLDTLSSFCRL</sequence>
<dbReference type="Proteomes" id="UP001162501">
    <property type="component" value="Chromosome 4"/>
</dbReference>
<gene>
    <name evidence="1" type="ORF">MRATA1EN22A_LOCUS23519</name>
</gene>